<protein>
    <recommendedName>
        <fullName evidence="4">Adenosine 5'-phosphosulfate reductase</fullName>
        <shortName evidence="4">APS reductase</shortName>
        <ecNumber evidence="4">1.8.4.10</ecNumber>
    </recommendedName>
    <alternativeName>
        <fullName evidence="4">5'-adenylylsulfate reductase</fullName>
    </alternativeName>
    <alternativeName>
        <fullName evidence="4">Thioredoxin-dependent 5'-adenylylsulfate reductase</fullName>
    </alternativeName>
</protein>
<dbReference type="SUPFAM" id="SSF52402">
    <property type="entry name" value="Adenine nucleotide alpha hydrolases-like"/>
    <property type="match status" value="1"/>
</dbReference>
<dbReference type="InterPro" id="IPR002500">
    <property type="entry name" value="PAPS_reduct_dom"/>
</dbReference>
<dbReference type="HAMAP" id="MF_00063">
    <property type="entry name" value="CysH"/>
    <property type="match status" value="1"/>
</dbReference>
<comment type="caution">
    <text evidence="6">The sequence shown here is derived from an EMBL/GenBank/DDBJ whole genome shotgun (WGS) entry which is preliminary data.</text>
</comment>
<dbReference type="OrthoDB" id="9794018at2"/>
<dbReference type="GO" id="GO:0070814">
    <property type="term" value="P:hydrogen sulfide biosynthetic process"/>
    <property type="evidence" value="ECO:0007669"/>
    <property type="project" value="UniProtKB-UniRule"/>
</dbReference>
<dbReference type="PANTHER" id="PTHR46509">
    <property type="entry name" value="PHOSPHOADENOSINE PHOSPHOSULFATE REDUCTASE"/>
    <property type="match status" value="1"/>
</dbReference>
<comment type="function">
    <text evidence="4">Catalyzes the formation of sulfite from adenosine 5'-phosphosulfate (APS) using thioredoxin as an electron donor.</text>
</comment>
<dbReference type="GO" id="GO:0051539">
    <property type="term" value="F:4 iron, 4 sulfur cluster binding"/>
    <property type="evidence" value="ECO:0007669"/>
    <property type="project" value="UniProtKB-UniRule"/>
</dbReference>
<comment type="pathway">
    <text evidence="3 4">Sulfur metabolism; hydrogen sulfide biosynthesis; sulfite from sulfate.</text>
</comment>
<dbReference type="GO" id="GO:0046872">
    <property type="term" value="F:metal ion binding"/>
    <property type="evidence" value="ECO:0007669"/>
    <property type="project" value="UniProtKB-KW"/>
</dbReference>
<comment type="similarity">
    <text evidence="1 4">Belongs to the PAPS reductase family. CysH subfamily.</text>
</comment>
<evidence type="ECO:0000256" key="1">
    <source>
        <dbReference type="ARBA" id="ARBA00009732"/>
    </source>
</evidence>
<accession>A0A327YKL3</accession>
<keyword evidence="7" id="KW-1185">Reference proteome</keyword>
<dbReference type="PANTHER" id="PTHR46509:SF1">
    <property type="entry name" value="PHOSPHOADENOSINE PHOSPHOSULFATE REDUCTASE"/>
    <property type="match status" value="1"/>
</dbReference>
<organism evidence="6 7">
    <name type="scientific">Salipiger aestuarii</name>
    <dbReference type="NCBI Taxonomy" id="568098"/>
    <lineage>
        <taxon>Bacteria</taxon>
        <taxon>Pseudomonadati</taxon>
        <taxon>Pseudomonadota</taxon>
        <taxon>Alphaproteobacteria</taxon>
        <taxon>Rhodobacterales</taxon>
        <taxon>Roseobacteraceae</taxon>
        <taxon>Salipiger</taxon>
    </lineage>
</organism>
<dbReference type="EMBL" id="QLMG01000011">
    <property type="protein sequence ID" value="RAK18819.1"/>
    <property type="molecule type" value="Genomic_DNA"/>
</dbReference>
<dbReference type="PIRSF" id="PIRSF000857">
    <property type="entry name" value="PAPS_reductase"/>
    <property type="match status" value="1"/>
</dbReference>
<dbReference type="NCBIfam" id="NF002537">
    <property type="entry name" value="PRK02090.1"/>
    <property type="match status" value="1"/>
</dbReference>
<evidence type="ECO:0000256" key="2">
    <source>
        <dbReference type="ARBA" id="ARBA00023002"/>
    </source>
</evidence>
<feature type="binding site" evidence="4">
    <location>
        <position position="139"/>
    </location>
    <ligand>
        <name>[4Fe-4S] cluster</name>
        <dbReference type="ChEBI" id="CHEBI:49883"/>
    </ligand>
</feature>
<comment type="subcellular location">
    <subcellularLocation>
        <location evidence="4">Cytoplasm</location>
    </subcellularLocation>
</comment>
<comment type="cofactor">
    <cofactor evidence="4">
        <name>[4Fe-4S] cluster</name>
        <dbReference type="ChEBI" id="CHEBI:49883"/>
    </cofactor>
    <text evidence="4">Binds 1 [4Fe-4S] cluster per subunit.</text>
</comment>
<evidence type="ECO:0000259" key="5">
    <source>
        <dbReference type="Pfam" id="PF01507"/>
    </source>
</evidence>
<feature type="binding site" evidence="4">
    <location>
        <position position="138"/>
    </location>
    <ligand>
        <name>[4Fe-4S] cluster</name>
        <dbReference type="ChEBI" id="CHEBI:49883"/>
    </ligand>
</feature>
<dbReference type="AlphaFoldDB" id="A0A327YKL3"/>
<dbReference type="InterPro" id="IPR004511">
    <property type="entry name" value="PAPS/APS_Rdtase"/>
</dbReference>
<dbReference type="Pfam" id="PF01507">
    <property type="entry name" value="PAPS_reduct"/>
    <property type="match status" value="1"/>
</dbReference>
<dbReference type="Gene3D" id="3.40.50.620">
    <property type="entry name" value="HUPs"/>
    <property type="match status" value="1"/>
</dbReference>
<keyword evidence="4" id="KW-0963">Cytoplasm</keyword>
<dbReference type="GO" id="GO:0005737">
    <property type="term" value="C:cytoplasm"/>
    <property type="evidence" value="ECO:0007669"/>
    <property type="project" value="UniProtKB-SubCell"/>
</dbReference>
<dbReference type="GO" id="GO:0019379">
    <property type="term" value="P:sulfate assimilation, phosphoadenylyl sulfate reduction by phosphoadenylyl-sulfate reductase (thioredoxin)"/>
    <property type="evidence" value="ECO:0007669"/>
    <property type="project" value="UniProtKB-UniRule"/>
</dbReference>
<dbReference type="GO" id="GO:0043866">
    <property type="term" value="F:adenylyl-sulfate reductase (thioredoxin) activity"/>
    <property type="evidence" value="ECO:0007669"/>
    <property type="project" value="UniProtKB-EC"/>
</dbReference>
<feature type="binding site" evidence="4">
    <location>
        <position position="221"/>
    </location>
    <ligand>
        <name>[4Fe-4S] cluster</name>
        <dbReference type="ChEBI" id="CHEBI:49883"/>
    </ligand>
</feature>
<dbReference type="RefSeq" id="WP_111550186.1">
    <property type="nucleotide sequence ID" value="NZ_LIQE01000010.1"/>
</dbReference>
<feature type="active site" description="Nucleophile; cysteine thiosulfonate intermediate" evidence="4">
    <location>
        <position position="247"/>
    </location>
</feature>
<keyword evidence="4" id="KW-0411">Iron-sulfur</keyword>
<proteinExistence type="inferred from homology"/>
<feature type="domain" description="Phosphoadenosine phosphosulphate reductase" evidence="5">
    <location>
        <begin position="57"/>
        <end position="226"/>
    </location>
</feature>
<comment type="catalytic activity">
    <reaction evidence="4">
        <text>[thioredoxin]-disulfide + sulfite + AMP + 2 H(+) = adenosine 5'-phosphosulfate + [thioredoxin]-dithiol</text>
        <dbReference type="Rhea" id="RHEA:21976"/>
        <dbReference type="Rhea" id="RHEA-COMP:10698"/>
        <dbReference type="Rhea" id="RHEA-COMP:10700"/>
        <dbReference type="ChEBI" id="CHEBI:15378"/>
        <dbReference type="ChEBI" id="CHEBI:17359"/>
        <dbReference type="ChEBI" id="CHEBI:29950"/>
        <dbReference type="ChEBI" id="CHEBI:50058"/>
        <dbReference type="ChEBI" id="CHEBI:58243"/>
        <dbReference type="ChEBI" id="CHEBI:456215"/>
        <dbReference type="EC" id="1.8.4.10"/>
    </reaction>
</comment>
<keyword evidence="4" id="KW-0479">Metal-binding</keyword>
<dbReference type="InterPro" id="IPR014729">
    <property type="entry name" value="Rossmann-like_a/b/a_fold"/>
</dbReference>
<dbReference type="Proteomes" id="UP000249165">
    <property type="component" value="Unassembled WGS sequence"/>
</dbReference>
<feature type="binding site" evidence="4">
    <location>
        <position position="224"/>
    </location>
    <ligand>
        <name>[4Fe-4S] cluster</name>
        <dbReference type="ChEBI" id="CHEBI:49883"/>
    </ligand>
</feature>
<sequence>MTFHLPTNAAAEGIPAHSPAELADLRARVDALNMRYRHHGAVSVLTGALRDPEAGDIALVSSFGAESVALLHLVAMIDRTTPVLFIDTRLLFGETLAYQRDVAERLHLSNVRIIRTDSATLQAQDPNDDLRDASTDACCTLRKTVPLENALQGFDGWITGRKRFQSSTRAALEFFELEDTTGRIKVNPLAHWAPEDVRAYMDENRLPRHPLVSQGYPSIGCWPCTSKVAPGEDARAGRWRGEQKEECGIHFENGRMVRKGPST</sequence>
<evidence type="ECO:0000313" key="7">
    <source>
        <dbReference type="Proteomes" id="UP000249165"/>
    </source>
</evidence>
<evidence type="ECO:0000256" key="4">
    <source>
        <dbReference type="HAMAP-Rule" id="MF_00063"/>
    </source>
</evidence>
<name>A0A327YKL3_9RHOB</name>
<keyword evidence="4" id="KW-0408">Iron</keyword>
<evidence type="ECO:0000313" key="6">
    <source>
        <dbReference type="EMBL" id="RAK18819.1"/>
    </source>
</evidence>
<dbReference type="GO" id="GO:0004604">
    <property type="term" value="F:phosphoadenylyl-sulfate reductase (thioredoxin) activity"/>
    <property type="evidence" value="ECO:0007669"/>
    <property type="project" value="UniProtKB-UniRule"/>
</dbReference>
<dbReference type="EC" id="1.8.4.10" evidence="4"/>
<reference evidence="6 7" key="1">
    <citation type="submission" date="2018-06" db="EMBL/GenBank/DDBJ databases">
        <title>Genomic Encyclopedia of Archaeal and Bacterial Type Strains, Phase II (KMG-II): from individual species to whole genera.</title>
        <authorList>
            <person name="Goeker M."/>
        </authorList>
    </citation>
    <scope>NUCLEOTIDE SEQUENCE [LARGE SCALE GENOMIC DNA]</scope>
    <source>
        <strain evidence="6 7">DSM 22011</strain>
    </source>
</reference>
<dbReference type="NCBIfam" id="TIGR00434">
    <property type="entry name" value="cysH"/>
    <property type="match status" value="1"/>
</dbReference>
<gene>
    <name evidence="4" type="primary">cysH</name>
    <name evidence="6" type="ORF">ATI53_101198</name>
</gene>
<evidence type="ECO:0000256" key="3">
    <source>
        <dbReference type="ARBA" id="ARBA00024327"/>
    </source>
</evidence>
<keyword evidence="2 4" id="KW-0560">Oxidoreductase</keyword>